<dbReference type="Pfam" id="PF01636">
    <property type="entry name" value="APH"/>
    <property type="match status" value="1"/>
</dbReference>
<evidence type="ECO:0000256" key="6">
    <source>
        <dbReference type="ARBA" id="ARBA00031849"/>
    </source>
</evidence>
<dbReference type="PANTHER" id="PTHR36091:SF1">
    <property type="entry name" value="ALTERED INHERITANCE OF MITOCHONDRIA PROTEIN 9, MITOCHONDRIAL"/>
    <property type="match status" value="1"/>
</dbReference>
<accession>A0A2W1CLP6</accession>
<evidence type="ECO:0000313" key="8">
    <source>
        <dbReference type="EMBL" id="KAF7578400.1"/>
    </source>
</evidence>
<dbReference type="GeneID" id="90954353"/>
<dbReference type="PANTHER" id="PTHR36091">
    <property type="entry name" value="ALTERED INHERITANCE OF MITOCHONDRIA PROTEIN 9, MITOCHONDRIAL"/>
    <property type="match status" value="1"/>
</dbReference>
<dbReference type="AlphaFoldDB" id="A0A2W1CLP6"/>
<dbReference type="InterPro" id="IPR002575">
    <property type="entry name" value="Aminoglycoside_PTrfase"/>
</dbReference>
<evidence type="ECO:0000256" key="3">
    <source>
        <dbReference type="ARBA" id="ARBA00016197"/>
    </source>
</evidence>
<evidence type="ECO:0000313" key="9">
    <source>
        <dbReference type="Proteomes" id="UP000245464"/>
    </source>
</evidence>
<evidence type="ECO:0000259" key="7">
    <source>
        <dbReference type="Pfam" id="PF01636"/>
    </source>
</evidence>
<dbReference type="RefSeq" id="XP_065965911.1">
    <property type="nucleotide sequence ID" value="XM_066103709.1"/>
</dbReference>
<name>A0A2W1CLP6_9PLEO</name>
<comment type="similarity">
    <text evidence="2">Belongs to the AIM9 family.</text>
</comment>
<reference evidence="8" key="1">
    <citation type="journal article" date="2018" name="BMC Genomics">
        <title>Comparative genomics of the wheat fungal pathogen Pyrenophora tritici-repentis reveals chromosomal variations and genome plasticity.</title>
        <authorList>
            <person name="Moolhuijzen P."/>
            <person name="See P.T."/>
            <person name="Hane J.K."/>
            <person name="Shi G."/>
            <person name="Liu Z."/>
            <person name="Oliver R.P."/>
            <person name="Moffat C.S."/>
        </authorList>
    </citation>
    <scope>NUCLEOTIDE SEQUENCE [LARGE SCALE GENOMIC DNA]</scope>
    <source>
        <strain evidence="8">M4</strain>
    </source>
</reference>
<dbReference type="Proteomes" id="UP000245464">
    <property type="component" value="Chromosome 1"/>
</dbReference>
<protein>
    <recommendedName>
        <fullName evidence="3">Altered inheritance of mitochondria protein 9, mitochondrial</fullName>
    </recommendedName>
    <alternativeName>
        <fullName evidence="6">Found in mitochondrial proteome protein 29</fullName>
    </alternativeName>
</protein>
<dbReference type="SUPFAM" id="SSF56112">
    <property type="entry name" value="Protein kinase-like (PK-like)"/>
    <property type="match status" value="1"/>
</dbReference>
<evidence type="ECO:0000256" key="2">
    <source>
        <dbReference type="ARBA" id="ARBA00005543"/>
    </source>
</evidence>
<dbReference type="Gene3D" id="3.30.200.20">
    <property type="entry name" value="Phosphorylase Kinase, domain 1"/>
    <property type="match status" value="1"/>
</dbReference>
<keyword evidence="4" id="KW-0809">Transit peptide</keyword>
<dbReference type="EMBL" id="NQIK02000001">
    <property type="protein sequence ID" value="KAF7578400.1"/>
    <property type="molecule type" value="Genomic_DNA"/>
</dbReference>
<comment type="caution">
    <text evidence="8">The sequence shown here is derived from an EMBL/GenBank/DDBJ whole genome shotgun (WGS) entry which is preliminary data.</text>
</comment>
<proteinExistence type="inferred from homology"/>
<dbReference type="GO" id="GO:0005739">
    <property type="term" value="C:mitochondrion"/>
    <property type="evidence" value="ECO:0007669"/>
    <property type="project" value="UniProtKB-SubCell"/>
</dbReference>
<dbReference type="InterPro" id="IPR011009">
    <property type="entry name" value="Kinase-like_dom_sf"/>
</dbReference>
<feature type="domain" description="Aminoglycoside phosphotransferase" evidence="7">
    <location>
        <begin position="94"/>
        <end position="208"/>
    </location>
</feature>
<sequence>MPLARSLGAIYRKLHNSVNPSALVLPSRALSFTSRGKSISREELFNYTNGRFLANEAEACNRRHVRFDIDQLCAVAATAGGGSSPIKAIDKMEGGFSKALIMRKEDGSEVVAKIPFSIAGPPKYTTAPEVAVLKFISTHTGVPVLKVLAWSSDASNPVGAEYIVMERAPGQQLFTTWSAMTIEEQFDLVEQLTKFEAELASIQFPANGSLYLCESMTDGEPWVALDRTVDPSGQFCIGPSCERAWSA</sequence>
<organism evidence="8 9">
    <name type="scientific">Pyrenophora tritici-repentis</name>
    <dbReference type="NCBI Taxonomy" id="45151"/>
    <lineage>
        <taxon>Eukaryota</taxon>
        <taxon>Fungi</taxon>
        <taxon>Dikarya</taxon>
        <taxon>Ascomycota</taxon>
        <taxon>Pezizomycotina</taxon>
        <taxon>Dothideomycetes</taxon>
        <taxon>Pleosporomycetidae</taxon>
        <taxon>Pleosporales</taxon>
        <taxon>Pleosporineae</taxon>
        <taxon>Pleosporaceae</taxon>
        <taxon>Pyrenophora</taxon>
    </lineage>
</organism>
<evidence type="ECO:0000256" key="5">
    <source>
        <dbReference type="ARBA" id="ARBA00023128"/>
    </source>
</evidence>
<dbReference type="InterPro" id="IPR051035">
    <property type="entry name" value="Mito_inheritance_9"/>
</dbReference>
<comment type="subcellular location">
    <subcellularLocation>
        <location evidence="1">Mitochondrion</location>
    </subcellularLocation>
</comment>
<dbReference type="KEGG" id="ptrr:90954353"/>
<evidence type="ECO:0000256" key="4">
    <source>
        <dbReference type="ARBA" id="ARBA00022946"/>
    </source>
</evidence>
<evidence type="ECO:0000256" key="1">
    <source>
        <dbReference type="ARBA" id="ARBA00004173"/>
    </source>
</evidence>
<keyword evidence="5" id="KW-0496">Mitochondrion</keyword>
<gene>
    <name evidence="8" type="ORF">PtrM4_026400</name>
</gene>